<dbReference type="SUPFAM" id="SSF52058">
    <property type="entry name" value="L domain-like"/>
    <property type="match status" value="1"/>
</dbReference>
<dbReference type="PANTHER" id="PTHR48006:SF52">
    <property type="entry name" value="PROTEIN KINASE DOMAIN-CONTAINING PROTEIN"/>
    <property type="match status" value="1"/>
</dbReference>
<keyword evidence="3" id="KW-0418">Kinase</keyword>
<feature type="chain" id="PRO_5019519306" evidence="2">
    <location>
        <begin position="25"/>
        <end position="157"/>
    </location>
</feature>
<dbReference type="Pfam" id="PF00560">
    <property type="entry name" value="LRR_1"/>
    <property type="match status" value="2"/>
</dbReference>
<evidence type="ECO:0000256" key="2">
    <source>
        <dbReference type="SAM" id="SignalP"/>
    </source>
</evidence>
<dbReference type="AlphaFoldDB" id="A0A438FHA8"/>
<proteinExistence type="predicted"/>
<dbReference type="GO" id="GO:0016020">
    <property type="term" value="C:membrane"/>
    <property type="evidence" value="ECO:0007669"/>
    <property type="project" value="UniProtKB-SubCell"/>
</dbReference>
<keyword evidence="3" id="KW-0808">Transferase</keyword>
<dbReference type="Gene3D" id="3.80.10.10">
    <property type="entry name" value="Ribonuclease Inhibitor"/>
    <property type="match status" value="1"/>
</dbReference>
<reference evidence="3 4" key="1">
    <citation type="journal article" date="2018" name="PLoS Genet.">
        <title>Population sequencing reveals clonal diversity and ancestral inbreeding in the grapevine cultivar Chardonnay.</title>
        <authorList>
            <person name="Roach M.J."/>
            <person name="Johnson D.L."/>
            <person name="Bohlmann J."/>
            <person name="van Vuuren H.J."/>
            <person name="Jones S.J."/>
            <person name="Pretorius I.S."/>
            <person name="Schmidt S.A."/>
            <person name="Borneman A.R."/>
        </authorList>
    </citation>
    <scope>NUCLEOTIDE SEQUENCE [LARGE SCALE GENOMIC DNA]</scope>
    <source>
        <strain evidence="4">cv. Chardonnay</strain>
        <tissue evidence="3">Leaf</tissue>
    </source>
</reference>
<evidence type="ECO:0000313" key="4">
    <source>
        <dbReference type="Proteomes" id="UP000288805"/>
    </source>
</evidence>
<comment type="caution">
    <text evidence="3">The sequence shown here is derived from an EMBL/GenBank/DDBJ whole genome shotgun (WGS) entry which is preliminary data.</text>
</comment>
<dbReference type="EMBL" id="QGNW01000896">
    <property type="protein sequence ID" value="RVW59348.1"/>
    <property type="molecule type" value="Genomic_DNA"/>
</dbReference>
<dbReference type="InterPro" id="IPR001611">
    <property type="entry name" value="Leu-rich_rpt"/>
</dbReference>
<organism evidence="3 4">
    <name type="scientific">Vitis vinifera</name>
    <name type="common">Grape</name>
    <dbReference type="NCBI Taxonomy" id="29760"/>
    <lineage>
        <taxon>Eukaryota</taxon>
        <taxon>Viridiplantae</taxon>
        <taxon>Streptophyta</taxon>
        <taxon>Embryophyta</taxon>
        <taxon>Tracheophyta</taxon>
        <taxon>Spermatophyta</taxon>
        <taxon>Magnoliopsida</taxon>
        <taxon>eudicotyledons</taxon>
        <taxon>Gunneridae</taxon>
        <taxon>Pentapetalae</taxon>
        <taxon>rosids</taxon>
        <taxon>Vitales</taxon>
        <taxon>Vitaceae</taxon>
        <taxon>Viteae</taxon>
        <taxon>Vitis</taxon>
    </lineage>
</organism>
<keyword evidence="3" id="KW-0675">Receptor</keyword>
<name>A0A438FHA8_VITVI</name>
<dbReference type="InterPro" id="IPR032675">
    <property type="entry name" value="LRR_dom_sf"/>
</dbReference>
<sequence>MPSINCLLSSLLIAFTFFTTLTFSATLLPNNEVEALEEIAETLGKTDWNFSADPCGGEWGWATKNPVKGRKMLSLVAAPTTLFAMLVLKTQNLPGSLPPELVKLPYLQEIDFTRNYLDGSIPPEWGTMQLVNISLIGNRLTGSIPKELGNISTLANL</sequence>
<dbReference type="InterPro" id="IPR051824">
    <property type="entry name" value="LRR_Rcpt-Like_S/T_Kinase"/>
</dbReference>
<gene>
    <name evidence="3" type="primary">LRR-RLK_13</name>
    <name evidence="3" type="ORF">CK203_091055</name>
</gene>
<dbReference type="Proteomes" id="UP000288805">
    <property type="component" value="Unassembled WGS sequence"/>
</dbReference>
<protein>
    <submittedName>
        <fullName evidence="3">Putative leucine-rich repeat receptor-like serine/threonine-protein kinase</fullName>
    </submittedName>
</protein>
<dbReference type="PANTHER" id="PTHR48006">
    <property type="entry name" value="LEUCINE-RICH REPEAT-CONTAINING PROTEIN DDB_G0281931-RELATED"/>
    <property type="match status" value="1"/>
</dbReference>
<feature type="signal peptide" evidence="2">
    <location>
        <begin position="1"/>
        <end position="24"/>
    </location>
</feature>
<accession>A0A438FHA8</accession>
<keyword evidence="2" id="KW-0732">Signal</keyword>
<comment type="subcellular location">
    <subcellularLocation>
        <location evidence="1">Membrane</location>
        <topology evidence="1">Single-pass type I membrane protein</topology>
    </subcellularLocation>
</comment>
<dbReference type="GO" id="GO:0016301">
    <property type="term" value="F:kinase activity"/>
    <property type="evidence" value="ECO:0007669"/>
    <property type="project" value="UniProtKB-KW"/>
</dbReference>
<evidence type="ECO:0000313" key="3">
    <source>
        <dbReference type="EMBL" id="RVW59348.1"/>
    </source>
</evidence>
<evidence type="ECO:0000256" key="1">
    <source>
        <dbReference type="ARBA" id="ARBA00004479"/>
    </source>
</evidence>